<feature type="compositionally biased region" description="Acidic residues" evidence="1">
    <location>
        <begin position="217"/>
        <end position="227"/>
    </location>
</feature>
<gene>
    <name evidence="2" type="ORF">EA187_00280</name>
</gene>
<comment type="caution">
    <text evidence="2">The sequence shown here is derived from an EMBL/GenBank/DDBJ whole genome shotgun (WGS) entry which is preliminary data.</text>
</comment>
<keyword evidence="3" id="KW-1185">Reference proteome</keyword>
<name>A0ABY0CW54_9DELT</name>
<feature type="compositionally biased region" description="Acidic residues" evidence="1">
    <location>
        <begin position="399"/>
        <end position="451"/>
    </location>
</feature>
<evidence type="ECO:0008006" key="4">
    <source>
        <dbReference type="Google" id="ProtNLM"/>
    </source>
</evidence>
<organism evidence="2 3">
    <name type="scientific">Lujinxingia sediminis</name>
    <dbReference type="NCBI Taxonomy" id="2480984"/>
    <lineage>
        <taxon>Bacteria</taxon>
        <taxon>Deltaproteobacteria</taxon>
        <taxon>Bradymonadales</taxon>
        <taxon>Lujinxingiaceae</taxon>
        <taxon>Lujinxingia</taxon>
    </lineage>
</organism>
<reference evidence="2 3" key="1">
    <citation type="submission" date="2019-01" db="EMBL/GenBank/DDBJ databases">
        <title>Lujinxingia litoralis gen. nov., sp. nov. and Lujinxingia sediminis gen. nov., sp. nov., new members in the order Bradymonadales, isolated from coastal sediment.</title>
        <authorList>
            <person name="Li C.-M."/>
        </authorList>
    </citation>
    <scope>NUCLEOTIDE SEQUENCE [LARGE SCALE GENOMIC DNA]</scope>
    <source>
        <strain evidence="2 3">SEH01</strain>
    </source>
</reference>
<feature type="compositionally biased region" description="Gly residues" evidence="1">
    <location>
        <begin position="321"/>
        <end position="339"/>
    </location>
</feature>
<feature type="region of interest" description="Disordered" evidence="1">
    <location>
        <begin position="168"/>
        <end position="275"/>
    </location>
</feature>
<sequence>MSDSNFSAIRARLKFPSIASFKEGYGRYISAGGMFVPMSPQKLKPVGTTVRFQFLLADGTSALLGEGVVRQIRGMDGGESGPVGMLVKFTKLSPESKALVDEVVRLKTEGSGAHAVDDGRPVTSEEPAETLASQDEQHTAEAEIPDDLFGASDEAPESAAASGDEIFGSASEPEIPMPGGLDDPSEAVAAALAQGSEPQWGEAPGQPGVPLASPETASDEEELDSLDDLFGAPDDASDDAIFASASEAQEPLAELTPEPDVVPAPPVDEDRTLKRTEGGLKVMAFDGDELAEEAAREFEMFAAAGDDDEIDEMFDNIFGGGGDDVFGGGEDDVFGGGGSAMASDVEVPELPAAPEPPAFVPDDVASVSDDAVMADEDDDIFELDSPVDASDSEELLLDEVSDSEELELEDASDSEELELEDASDSEELLLDEISESGEFEAEQEASDDGPNEEILSLLSMDEESEAESELNLSLGAGLAESSVSSSEDDEPDSFEALLASAKREIESKKEPEEEKKGDILDALLGDDDLPPAPAAAPTFAVPQPGEKKKKGGFMSKLFGKD</sequence>
<dbReference type="Gene3D" id="2.40.10.220">
    <property type="entry name" value="predicted glycosyltransferase like domains"/>
    <property type="match status" value="1"/>
</dbReference>
<dbReference type="Proteomes" id="UP000282926">
    <property type="component" value="Unassembled WGS sequence"/>
</dbReference>
<evidence type="ECO:0000256" key="1">
    <source>
        <dbReference type="SAM" id="MobiDB-lite"/>
    </source>
</evidence>
<feature type="region of interest" description="Disordered" evidence="1">
    <location>
        <begin position="399"/>
        <end position="561"/>
    </location>
</feature>
<feature type="compositionally biased region" description="Low complexity" evidence="1">
    <location>
        <begin position="469"/>
        <end position="485"/>
    </location>
</feature>
<dbReference type="EMBL" id="SADD01000001">
    <property type="protein sequence ID" value="RVU47908.1"/>
    <property type="molecule type" value="Genomic_DNA"/>
</dbReference>
<dbReference type="RefSeq" id="WP_127778784.1">
    <property type="nucleotide sequence ID" value="NZ_SADD01000001.1"/>
</dbReference>
<protein>
    <recommendedName>
        <fullName evidence="4">PilZ domain-containing protein</fullName>
    </recommendedName>
</protein>
<proteinExistence type="predicted"/>
<feature type="compositionally biased region" description="Low complexity" evidence="1">
    <location>
        <begin position="228"/>
        <end position="248"/>
    </location>
</feature>
<feature type="region of interest" description="Disordered" evidence="1">
    <location>
        <begin position="110"/>
        <end position="139"/>
    </location>
</feature>
<feature type="compositionally biased region" description="Basic and acidic residues" evidence="1">
    <location>
        <begin position="501"/>
        <end position="519"/>
    </location>
</feature>
<evidence type="ECO:0000313" key="2">
    <source>
        <dbReference type="EMBL" id="RVU47908.1"/>
    </source>
</evidence>
<evidence type="ECO:0000313" key="3">
    <source>
        <dbReference type="Proteomes" id="UP000282926"/>
    </source>
</evidence>
<accession>A0ABY0CW54</accession>
<feature type="region of interest" description="Disordered" evidence="1">
    <location>
        <begin position="321"/>
        <end position="363"/>
    </location>
</feature>